<dbReference type="PANTHER" id="PTHR10161">
    <property type="entry name" value="TARTRATE-RESISTANT ACID PHOSPHATASE TYPE 5"/>
    <property type="match status" value="1"/>
</dbReference>
<name>A0A0C2J1V1_THEKT</name>
<gene>
    <name evidence="3" type="ORF">RF11_01399</name>
</gene>
<keyword evidence="1" id="KW-0732">Signal</keyword>
<accession>A0A0C2J1V1</accession>
<comment type="caution">
    <text evidence="3">The sequence shown here is derived from an EMBL/GenBank/DDBJ whole genome shotgun (WGS) entry which is preliminary data.</text>
</comment>
<dbReference type="EMBL" id="JWZT01001610">
    <property type="protein sequence ID" value="KII71854.1"/>
    <property type="molecule type" value="Genomic_DNA"/>
</dbReference>
<dbReference type="AlphaFoldDB" id="A0A0C2J1V1"/>
<evidence type="ECO:0000256" key="1">
    <source>
        <dbReference type="ARBA" id="ARBA00022729"/>
    </source>
</evidence>
<proteinExistence type="predicted"/>
<protein>
    <submittedName>
        <fullName evidence="3">Uncharacterized protein</fullName>
    </submittedName>
</protein>
<dbReference type="OrthoDB" id="411211at2759"/>
<dbReference type="InterPro" id="IPR051558">
    <property type="entry name" value="Metallophosphoesterase_PAP"/>
</dbReference>
<evidence type="ECO:0000256" key="2">
    <source>
        <dbReference type="ARBA" id="ARBA00022801"/>
    </source>
</evidence>
<evidence type="ECO:0000313" key="4">
    <source>
        <dbReference type="Proteomes" id="UP000031668"/>
    </source>
</evidence>
<dbReference type="Proteomes" id="UP000031668">
    <property type="component" value="Unassembled WGS sequence"/>
</dbReference>
<keyword evidence="2" id="KW-0378">Hydrolase</keyword>
<keyword evidence="4" id="KW-1185">Reference proteome</keyword>
<reference evidence="3 4" key="1">
    <citation type="journal article" date="2014" name="Genome Biol. Evol.">
        <title>The genome of the myxosporean Thelohanellus kitauei shows adaptations to nutrient acquisition within its fish host.</title>
        <authorList>
            <person name="Yang Y."/>
            <person name="Xiong J."/>
            <person name="Zhou Z."/>
            <person name="Huo F."/>
            <person name="Miao W."/>
            <person name="Ran C."/>
            <person name="Liu Y."/>
            <person name="Zhang J."/>
            <person name="Feng J."/>
            <person name="Wang M."/>
            <person name="Wang M."/>
            <person name="Wang L."/>
            <person name="Yao B."/>
        </authorList>
    </citation>
    <scope>NUCLEOTIDE SEQUENCE [LARGE SCALE GENOMIC DNA]</scope>
    <source>
        <strain evidence="3">Wuqing</strain>
    </source>
</reference>
<dbReference type="InterPro" id="IPR029052">
    <property type="entry name" value="Metallo-depent_PP-like"/>
</dbReference>
<sequence>MQAKSKFTYLLTLFVVNIHAPRPFVIDDVKLSVVVIGDIGVREAESVIKQRVVQTIQREHQSNPFRLGINLGGNQYPHGSATEDFQTLKDVFALSFPKNVFQFDFLTVAGKVDHDGDVYTQLHYYLQDPRFHMPRRHFYYGMSSNVKDVQLSDMTLIRFVCIDSTPLYSSHLSN</sequence>
<organism evidence="3 4">
    <name type="scientific">Thelohanellus kitauei</name>
    <name type="common">Myxosporean</name>
    <dbReference type="NCBI Taxonomy" id="669202"/>
    <lineage>
        <taxon>Eukaryota</taxon>
        <taxon>Metazoa</taxon>
        <taxon>Cnidaria</taxon>
        <taxon>Myxozoa</taxon>
        <taxon>Myxosporea</taxon>
        <taxon>Bivalvulida</taxon>
        <taxon>Platysporina</taxon>
        <taxon>Myxobolidae</taxon>
        <taxon>Thelohanellus</taxon>
    </lineage>
</organism>
<dbReference type="Gene3D" id="3.60.21.10">
    <property type="match status" value="1"/>
</dbReference>
<dbReference type="GO" id="GO:0016787">
    <property type="term" value="F:hydrolase activity"/>
    <property type="evidence" value="ECO:0007669"/>
    <property type="project" value="UniProtKB-KW"/>
</dbReference>
<dbReference type="PANTHER" id="PTHR10161:SF14">
    <property type="entry name" value="TARTRATE-RESISTANT ACID PHOSPHATASE TYPE 5"/>
    <property type="match status" value="1"/>
</dbReference>
<evidence type="ECO:0000313" key="3">
    <source>
        <dbReference type="EMBL" id="KII71854.1"/>
    </source>
</evidence>